<comment type="caution">
    <text evidence="1">The sequence shown here is derived from an EMBL/GenBank/DDBJ whole genome shotgun (WGS) entry which is preliminary data.</text>
</comment>
<organism evidence="1 2">
    <name type="scientific">Neorhodopirellula lusitana</name>
    <dbReference type="NCBI Taxonomy" id="445327"/>
    <lineage>
        <taxon>Bacteria</taxon>
        <taxon>Pseudomonadati</taxon>
        <taxon>Planctomycetota</taxon>
        <taxon>Planctomycetia</taxon>
        <taxon>Pirellulales</taxon>
        <taxon>Pirellulaceae</taxon>
        <taxon>Neorhodopirellula</taxon>
    </lineage>
</organism>
<sequence>MERFRISTDNSDADSTQRITSVLSAKYRLRILMTVLEVDLAAIPYLKRAPPIRLNKPRKALAMQSLQLPWSTQAAGY</sequence>
<name>A0ABY1PXL0_9BACT</name>
<dbReference type="EMBL" id="FXUG01000002">
    <property type="protein sequence ID" value="SMP46476.1"/>
    <property type="molecule type" value="Genomic_DNA"/>
</dbReference>
<reference evidence="1 2" key="1">
    <citation type="submission" date="2017-05" db="EMBL/GenBank/DDBJ databases">
        <authorList>
            <person name="Varghese N."/>
            <person name="Submissions S."/>
        </authorList>
    </citation>
    <scope>NUCLEOTIDE SEQUENCE [LARGE SCALE GENOMIC DNA]</scope>
    <source>
        <strain evidence="1 2">DSM 25457</strain>
    </source>
</reference>
<proteinExistence type="predicted"/>
<gene>
    <name evidence="1" type="ORF">SAMN06265222_102126</name>
</gene>
<keyword evidence="2" id="KW-1185">Reference proteome</keyword>
<protein>
    <submittedName>
        <fullName evidence="1">Uncharacterized protein</fullName>
    </submittedName>
</protein>
<dbReference type="Proteomes" id="UP001158067">
    <property type="component" value="Unassembled WGS sequence"/>
</dbReference>
<evidence type="ECO:0000313" key="1">
    <source>
        <dbReference type="EMBL" id="SMP46476.1"/>
    </source>
</evidence>
<accession>A0ABY1PXL0</accession>
<evidence type="ECO:0000313" key="2">
    <source>
        <dbReference type="Proteomes" id="UP001158067"/>
    </source>
</evidence>